<proteinExistence type="predicted"/>
<dbReference type="KEGG" id="mcui:G8O30_12285"/>
<sequence length="268" mass="30027">MRKRIYTGIIVSFCVLIFSGCGTKEVKHNSQAEPIKEVVATIGEESAPTIQPYLDVMNAKWGSQTILYKEDMMGNASPTKPMEVIPKERFMELSMKDEVKDFTSSLYEVTEKEIKAEAIQTLQNSTAVSIPEGDAKVYSLEISAEKGKQYFLLFTSSKQPVASIKPSTTKINVGEEIRFLVKNEGLTTLMYGSDFSIFQEQNGEWVDVSPYDAFTAIVYMMPPGKDFVEVTTLQEPSLKAGKYKLVKKFGVENAPEKDFTLEAEFIIN</sequence>
<dbReference type="AlphaFoldDB" id="A0A7S8HGD1"/>
<dbReference type="PROSITE" id="PS51257">
    <property type="entry name" value="PROKAR_LIPOPROTEIN"/>
    <property type="match status" value="1"/>
</dbReference>
<dbReference type="InterPro" id="IPR046878">
    <property type="entry name" value="Big_14"/>
</dbReference>
<name>A0A7S8HGD1_9BACI</name>
<reference evidence="2 3" key="1">
    <citation type="submission" date="2019-07" db="EMBL/GenBank/DDBJ databases">
        <title>Genome sequence of 2 isolates from Red Sea Mangroves.</title>
        <authorList>
            <person name="Sefrji F."/>
            <person name="Michoud G."/>
            <person name="Merlino G."/>
            <person name="Daffonchio D."/>
        </authorList>
    </citation>
    <scope>NUCLEOTIDE SEQUENCE [LARGE SCALE GENOMIC DNA]</scope>
    <source>
        <strain evidence="2 3">R1DC41</strain>
    </source>
</reference>
<evidence type="ECO:0000259" key="1">
    <source>
        <dbReference type="Pfam" id="PF20251"/>
    </source>
</evidence>
<protein>
    <recommendedName>
        <fullName evidence="1">Bacterial Ig-like domain-containing protein</fullName>
    </recommendedName>
</protein>
<gene>
    <name evidence="2" type="ORF">G8O30_12285</name>
</gene>
<organism evidence="2 3">
    <name type="scientific">Mangrovibacillus cuniculi</name>
    <dbReference type="NCBI Taxonomy" id="2593652"/>
    <lineage>
        <taxon>Bacteria</taxon>
        <taxon>Bacillati</taxon>
        <taxon>Bacillota</taxon>
        <taxon>Bacilli</taxon>
        <taxon>Bacillales</taxon>
        <taxon>Bacillaceae</taxon>
        <taxon>Mangrovibacillus</taxon>
    </lineage>
</organism>
<dbReference type="Pfam" id="PF20251">
    <property type="entry name" value="Big_14"/>
    <property type="match status" value="1"/>
</dbReference>
<evidence type="ECO:0000313" key="2">
    <source>
        <dbReference type="EMBL" id="QPC47677.1"/>
    </source>
</evidence>
<dbReference type="EMBL" id="CP049742">
    <property type="protein sequence ID" value="QPC47677.1"/>
    <property type="molecule type" value="Genomic_DNA"/>
</dbReference>
<dbReference type="Proteomes" id="UP000593626">
    <property type="component" value="Chromosome"/>
</dbReference>
<dbReference type="RefSeq" id="WP_239672352.1">
    <property type="nucleotide sequence ID" value="NZ_CP049742.1"/>
</dbReference>
<keyword evidence="3" id="KW-1185">Reference proteome</keyword>
<evidence type="ECO:0000313" key="3">
    <source>
        <dbReference type="Proteomes" id="UP000593626"/>
    </source>
</evidence>
<feature type="domain" description="Bacterial Ig-like" evidence="1">
    <location>
        <begin position="172"/>
        <end position="265"/>
    </location>
</feature>
<accession>A0A7S8HGD1</accession>